<reference evidence="23" key="3">
    <citation type="submission" date="2025-08" db="UniProtKB">
        <authorList>
            <consortium name="Ensembl"/>
        </authorList>
    </citation>
    <scope>IDENTIFICATION</scope>
</reference>
<dbReference type="UniPathway" id="UPA00378"/>
<dbReference type="STRING" id="8154.ENSACLP00000036464"/>
<comment type="function">
    <text evidence="19">Catalyzes the initial reaction in O-linked oligosaccharide biosynthesis, the transfer of an N-acetyl-D-galactosamine residue to a serine or threonine residue on the protein receptor. Has activity toward Muc5Ac and EA2 peptide substrates.</text>
</comment>
<dbReference type="GO" id="GO:0006493">
    <property type="term" value="P:protein O-linked glycosylation"/>
    <property type="evidence" value="ECO:0007669"/>
    <property type="project" value="UniProtKB-ARBA"/>
</dbReference>
<evidence type="ECO:0000256" key="18">
    <source>
        <dbReference type="ARBA" id="ARBA00052209"/>
    </source>
</evidence>
<dbReference type="SMART" id="SM00458">
    <property type="entry name" value="RICIN"/>
    <property type="match status" value="1"/>
</dbReference>
<evidence type="ECO:0000313" key="23">
    <source>
        <dbReference type="Ensembl" id="ENSACLP00000036464.2"/>
    </source>
</evidence>
<keyword evidence="24" id="KW-1185">Reference proteome</keyword>
<dbReference type="InterPro" id="IPR035992">
    <property type="entry name" value="Ricin_B-like_lectins"/>
</dbReference>
<dbReference type="SUPFAM" id="SSF53448">
    <property type="entry name" value="Nucleotide-diphospho-sugar transferases"/>
    <property type="match status" value="1"/>
</dbReference>
<dbReference type="Pfam" id="PF00535">
    <property type="entry name" value="Glycos_transf_2"/>
    <property type="match status" value="1"/>
</dbReference>
<comment type="similarity">
    <text evidence="4 20">Belongs to the glycosyltransferase 2 family. GalNAc-T subfamily.</text>
</comment>
<dbReference type="AlphaFoldDB" id="A0A3P8R4S1"/>
<evidence type="ECO:0000256" key="11">
    <source>
        <dbReference type="ARBA" id="ARBA00022989"/>
    </source>
</evidence>
<evidence type="ECO:0000256" key="21">
    <source>
        <dbReference type="SAM" id="MobiDB-lite"/>
    </source>
</evidence>
<dbReference type="SUPFAM" id="SSF50370">
    <property type="entry name" value="Ricin B-like lectins"/>
    <property type="match status" value="1"/>
</dbReference>
<dbReference type="GO" id="GO:0004653">
    <property type="term" value="F:polypeptide N-acetylgalactosaminyltransferase activity"/>
    <property type="evidence" value="ECO:0007669"/>
    <property type="project" value="UniProtKB-EC"/>
</dbReference>
<evidence type="ECO:0000256" key="12">
    <source>
        <dbReference type="ARBA" id="ARBA00023034"/>
    </source>
</evidence>
<keyword evidence="13" id="KW-0472">Membrane</keyword>
<evidence type="ECO:0000256" key="19">
    <source>
        <dbReference type="ARBA" id="ARBA00056323"/>
    </source>
</evidence>
<dbReference type="PANTHER" id="PTHR11675">
    <property type="entry name" value="N-ACETYLGALACTOSAMINYLTRANSFERASE"/>
    <property type="match status" value="1"/>
</dbReference>
<evidence type="ECO:0000256" key="17">
    <source>
        <dbReference type="ARBA" id="ARBA00050905"/>
    </source>
</evidence>
<dbReference type="FunFam" id="3.90.550.10:FF:000029">
    <property type="entry name" value="Polypeptide N-acetylgalactosaminyltransferase"/>
    <property type="match status" value="1"/>
</dbReference>
<evidence type="ECO:0000256" key="3">
    <source>
        <dbReference type="ARBA" id="ARBA00004922"/>
    </source>
</evidence>
<evidence type="ECO:0000256" key="1">
    <source>
        <dbReference type="ARBA" id="ARBA00001936"/>
    </source>
</evidence>
<dbReference type="Ensembl" id="ENSACLT00000037327.2">
    <property type="protein sequence ID" value="ENSACLP00000036464.2"/>
    <property type="gene ID" value="ENSACLG00000024695.2"/>
</dbReference>
<feature type="region of interest" description="Disordered" evidence="21">
    <location>
        <begin position="56"/>
        <end position="82"/>
    </location>
</feature>
<dbReference type="InterPro" id="IPR029044">
    <property type="entry name" value="Nucleotide-diphossugar_trans"/>
</dbReference>
<feature type="domain" description="Ricin B lectin" evidence="22">
    <location>
        <begin position="426"/>
        <end position="556"/>
    </location>
</feature>
<comment type="catalytic activity">
    <reaction evidence="18">
        <text>L-seryl-[protein] + UDP-N-acetyl-alpha-D-galactosamine = a 3-O-[N-acetyl-alpha-D-galactosaminyl]-L-seryl-[protein] + UDP + H(+)</text>
        <dbReference type="Rhea" id="RHEA:23956"/>
        <dbReference type="Rhea" id="RHEA-COMP:9863"/>
        <dbReference type="Rhea" id="RHEA-COMP:12788"/>
        <dbReference type="ChEBI" id="CHEBI:15378"/>
        <dbReference type="ChEBI" id="CHEBI:29999"/>
        <dbReference type="ChEBI" id="CHEBI:53604"/>
        <dbReference type="ChEBI" id="CHEBI:58223"/>
        <dbReference type="ChEBI" id="CHEBI:67138"/>
        <dbReference type="EC" id="2.4.1.41"/>
    </reaction>
</comment>
<dbReference type="CDD" id="cd23476">
    <property type="entry name" value="beta-trefoil_Ricin_GALNT10"/>
    <property type="match status" value="1"/>
</dbReference>
<dbReference type="GO" id="GO:0030246">
    <property type="term" value="F:carbohydrate binding"/>
    <property type="evidence" value="ECO:0007669"/>
    <property type="project" value="UniProtKB-KW"/>
</dbReference>
<reference evidence="23 24" key="1">
    <citation type="submission" date="2018-05" db="EMBL/GenBank/DDBJ databases">
        <authorList>
            <person name="Datahose"/>
        </authorList>
    </citation>
    <scope>NUCLEOTIDE SEQUENCE</scope>
</reference>
<dbReference type="GO" id="GO:0046872">
    <property type="term" value="F:metal ion binding"/>
    <property type="evidence" value="ECO:0007669"/>
    <property type="project" value="UniProtKB-KW"/>
</dbReference>
<accession>A0A3P8R4S1</accession>
<keyword evidence="9 20" id="KW-0430">Lectin</keyword>
<dbReference type="EC" id="2.4.1.-" evidence="20"/>
<dbReference type="InterPro" id="IPR001173">
    <property type="entry name" value="Glyco_trans_2-like"/>
</dbReference>
<evidence type="ECO:0000256" key="16">
    <source>
        <dbReference type="ARBA" id="ARBA00023211"/>
    </source>
</evidence>
<keyword evidence="11" id="KW-1133">Transmembrane helix</keyword>
<reference evidence="24" key="2">
    <citation type="submission" date="2023-03" db="EMBL/GenBank/DDBJ databases">
        <authorList>
            <consortium name="Wellcome Sanger Institute Data Sharing"/>
        </authorList>
    </citation>
    <scope>NUCLEOTIDE SEQUENCE [LARGE SCALE GENOMIC DNA]</scope>
</reference>
<comment type="catalytic activity">
    <reaction evidence="17">
        <text>L-threonyl-[protein] + UDP-N-acetyl-alpha-D-galactosamine = a 3-O-[N-acetyl-alpha-D-galactosaminyl]-L-threonyl-[protein] + UDP + H(+)</text>
        <dbReference type="Rhea" id="RHEA:52424"/>
        <dbReference type="Rhea" id="RHEA-COMP:11060"/>
        <dbReference type="Rhea" id="RHEA-COMP:11689"/>
        <dbReference type="ChEBI" id="CHEBI:15378"/>
        <dbReference type="ChEBI" id="CHEBI:30013"/>
        <dbReference type="ChEBI" id="CHEBI:58223"/>
        <dbReference type="ChEBI" id="CHEBI:67138"/>
        <dbReference type="ChEBI" id="CHEBI:87075"/>
        <dbReference type="EC" id="2.4.1.41"/>
    </reaction>
</comment>
<comment type="pathway">
    <text evidence="3 20">Protein modification; protein glycosylation.</text>
</comment>
<dbReference type="Proteomes" id="UP000265100">
    <property type="component" value="Chromosome 10"/>
</dbReference>
<organism evidence="23 24">
    <name type="scientific">Astatotilapia calliptera</name>
    <name type="common">Eastern happy</name>
    <name type="synonym">Chromis callipterus</name>
    <dbReference type="NCBI Taxonomy" id="8154"/>
    <lineage>
        <taxon>Eukaryota</taxon>
        <taxon>Metazoa</taxon>
        <taxon>Chordata</taxon>
        <taxon>Craniata</taxon>
        <taxon>Vertebrata</taxon>
        <taxon>Euteleostomi</taxon>
        <taxon>Actinopterygii</taxon>
        <taxon>Neopterygii</taxon>
        <taxon>Teleostei</taxon>
        <taxon>Neoteleostei</taxon>
        <taxon>Acanthomorphata</taxon>
        <taxon>Ovalentaria</taxon>
        <taxon>Cichlomorphae</taxon>
        <taxon>Cichliformes</taxon>
        <taxon>Cichlidae</taxon>
        <taxon>African cichlids</taxon>
        <taxon>Pseudocrenilabrinae</taxon>
        <taxon>Haplochromini</taxon>
        <taxon>Astatotilapia</taxon>
    </lineage>
</organism>
<proteinExistence type="inferred from homology"/>
<gene>
    <name evidence="23" type="primary">GALNT10</name>
</gene>
<dbReference type="InterPro" id="IPR000772">
    <property type="entry name" value="Ricin_B_lectin"/>
</dbReference>
<dbReference type="FunFam" id="2.80.10.50:FF:000011">
    <property type="entry name" value="Polypeptide N-acetylgalactosaminyltransferase"/>
    <property type="match status" value="1"/>
</dbReference>
<evidence type="ECO:0000256" key="7">
    <source>
        <dbReference type="ARBA" id="ARBA00022692"/>
    </source>
</evidence>
<evidence type="ECO:0000256" key="10">
    <source>
        <dbReference type="ARBA" id="ARBA00022968"/>
    </source>
</evidence>
<name>A0A3P8R4S1_ASTCA</name>
<keyword evidence="14 20" id="KW-1015">Disulfide bond</keyword>
<evidence type="ECO:0000256" key="20">
    <source>
        <dbReference type="RuleBase" id="RU361242"/>
    </source>
</evidence>
<evidence type="ECO:0000256" key="4">
    <source>
        <dbReference type="ARBA" id="ARBA00005680"/>
    </source>
</evidence>
<dbReference type="Gene3D" id="2.80.10.50">
    <property type="match status" value="1"/>
</dbReference>
<evidence type="ECO:0000256" key="8">
    <source>
        <dbReference type="ARBA" id="ARBA00022723"/>
    </source>
</evidence>
<sequence>MRRKEKRLLQFAGLLIAALLFLPNVGLWSLYKDRGVNRAGKGAQLGRNGVRRKDWHDNEAIKRDASRSGNGEQGKPFPLTDADRVDQAYRENGFNIYVSDRISLNRSVPDIRHPNCKHKLYAEKLPNTTIIIPFHNEGWSSLLRTVHSVLNRSPPQLIAEIILVDDFSDKEHLKVALEEYMVRLPKVRILRTKKREGLIRTRLLGAAAAKGEVLTFLDSHCEANVNWLPPLLDRIAQNRKTIVCPMIDVIDHDNFGYETQAGDAMRGAFDWEMYYKRIPIPTELQKDDPSEPFELLISTRQLLQCWVGDPVFFVIIYFEVLSVFLVCSDAPCYSPVYLCRRLPQFRVASYPHLANLKRVAEVWMDEYAEYIYQRRPEYRHLSAGDMTVQKELRNRLNCKNFKWFMSEVAWDLPKHYPPVEPPAAAWGEIRNVGSSMCMESKHFVSGSPIRLESCVKGQGDVSWRHGQVFTFGWREDIRVGDPMHTKKVCFDAISHNSPVTLYDCHGMKGNQLWRYRKDKSLYHPVSNSCIDSSLNERRVFMNTCDPSSPTQQWLFEKTNATVLEHFNQGAK</sequence>
<comment type="cofactor">
    <cofactor evidence="1 20">
        <name>Mn(2+)</name>
        <dbReference type="ChEBI" id="CHEBI:29035"/>
    </cofactor>
</comment>
<evidence type="ECO:0000259" key="22">
    <source>
        <dbReference type="SMART" id="SM00458"/>
    </source>
</evidence>
<keyword evidence="16 20" id="KW-0464">Manganese</keyword>
<keyword evidence="10" id="KW-0735">Signal-anchor</keyword>
<keyword evidence="15" id="KW-0325">Glycoprotein</keyword>
<evidence type="ECO:0000256" key="15">
    <source>
        <dbReference type="ARBA" id="ARBA00023180"/>
    </source>
</evidence>
<keyword evidence="7" id="KW-0812">Transmembrane</keyword>
<dbReference type="Pfam" id="PF00652">
    <property type="entry name" value="Ricin_B_lectin"/>
    <property type="match status" value="1"/>
</dbReference>
<feature type="compositionally biased region" description="Basic and acidic residues" evidence="21">
    <location>
        <begin position="56"/>
        <end position="66"/>
    </location>
</feature>
<dbReference type="GeneTree" id="ENSGT00940000156690"/>
<evidence type="ECO:0000256" key="14">
    <source>
        <dbReference type="ARBA" id="ARBA00023157"/>
    </source>
</evidence>
<dbReference type="GO" id="GO:0000139">
    <property type="term" value="C:Golgi membrane"/>
    <property type="evidence" value="ECO:0007669"/>
    <property type="project" value="UniProtKB-SubCell"/>
</dbReference>
<dbReference type="Bgee" id="ENSACLG00000024695">
    <property type="expression patterns" value="Expressed in ovary and 5 other cell types or tissues"/>
</dbReference>
<evidence type="ECO:0000256" key="6">
    <source>
        <dbReference type="ARBA" id="ARBA00022679"/>
    </source>
</evidence>
<dbReference type="Gene3D" id="3.90.550.10">
    <property type="entry name" value="Spore Coat Polysaccharide Biosynthesis Protein SpsA, Chain A"/>
    <property type="match status" value="2"/>
</dbReference>
<comment type="subcellular location">
    <subcellularLocation>
        <location evidence="2 20">Golgi apparatus membrane</location>
        <topology evidence="2 20">Single-pass type II membrane protein</topology>
    </subcellularLocation>
</comment>
<keyword evidence="6 20" id="KW-0808">Transferase</keyword>
<evidence type="ECO:0000313" key="24">
    <source>
        <dbReference type="Proteomes" id="UP000265100"/>
    </source>
</evidence>
<keyword evidence="12 20" id="KW-0333">Golgi apparatus</keyword>
<dbReference type="OMA" id="DHATFEY"/>
<dbReference type="PROSITE" id="PS50231">
    <property type="entry name" value="RICIN_B_LECTIN"/>
    <property type="match status" value="1"/>
</dbReference>
<protein>
    <recommendedName>
        <fullName evidence="20">Polypeptide N-acetylgalactosaminyltransferase</fullName>
        <ecNumber evidence="20">2.4.1.-</ecNumber>
    </recommendedName>
    <alternativeName>
        <fullName evidence="20">Protein-UDP acetylgalactosaminyltransferase</fullName>
    </alternativeName>
</protein>
<evidence type="ECO:0000256" key="5">
    <source>
        <dbReference type="ARBA" id="ARBA00022676"/>
    </source>
</evidence>
<evidence type="ECO:0000256" key="9">
    <source>
        <dbReference type="ARBA" id="ARBA00022734"/>
    </source>
</evidence>
<reference evidence="23" key="4">
    <citation type="submission" date="2025-09" db="UniProtKB">
        <authorList>
            <consortium name="Ensembl"/>
        </authorList>
    </citation>
    <scope>IDENTIFICATION</scope>
</reference>
<keyword evidence="8" id="KW-0479">Metal-binding</keyword>
<keyword evidence="5 20" id="KW-0328">Glycosyltransferase</keyword>
<evidence type="ECO:0000256" key="13">
    <source>
        <dbReference type="ARBA" id="ARBA00023136"/>
    </source>
</evidence>
<evidence type="ECO:0000256" key="2">
    <source>
        <dbReference type="ARBA" id="ARBA00004323"/>
    </source>
</evidence>
<dbReference type="PANTHER" id="PTHR11675:SF41">
    <property type="entry name" value="POLYPEPTIDE N-ACETYLGALACTOSAMINYLTRANSFERASE 10"/>
    <property type="match status" value="1"/>
</dbReference>